<evidence type="ECO:0000313" key="3">
    <source>
        <dbReference type="Proteomes" id="UP001254608"/>
    </source>
</evidence>
<dbReference type="InterPro" id="IPR006683">
    <property type="entry name" value="Thioestr_dom"/>
</dbReference>
<dbReference type="Gene3D" id="3.10.129.10">
    <property type="entry name" value="Hotdog Thioesterase"/>
    <property type="match status" value="1"/>
</dbReference>
<gene>
    <name evidence="2" type="ORF">RM530_02300</name>
</gene>
<organism evidence="2 3">
    <name type="scientific">Banduia mediterranea</name>
    <dbReference type="NCBI Taxonomy" id="3075609"/>
    <lineage>
        <taxon>Bacteria</taxon>
        <taxon>Pseudomonadati</taxon>
        <taxon>Pseudomonadota</taxon>
        <taxon>Gammaproteobacteria</taxon>
        <taxon>Nevskiales</taxon>
        <taxon>Algiphilaceae</taxon>
        <taxon>Banduia</taxon>
    </lineage>
</organism>
<dbReference type="InterPro" id="IPR029069">
    <property type="entry name" value="HotDog_dom_sf"/>
</dbReference>
<dbReference type="CDD" id="cd03443">
    <property type="entry name" value="PaaI_thioesterase"/>
    <property type="match status" value="1"/>
</dbReference>
<dbReference type="RefSeq" id="WP_311363587.1">
    <property type="nucleotide sequence ID" value="NZ_JAVRIC010000002.1"/>
</dbReference>
<sequence length="143" mass="15693">MSLTETLADIRARADWAALAQALPFARTLGLRVDVRGESFTCVMPFNQKLIGNPALPALHGGAIGGYLECTGILHLLWSTQATAVPKTIDFSIDYLLSGRPQDTYAHVYTVKLGRRVSNLRIEAWQTTPDKPIAVAIMNVLMR</sequence>
<keyword evidence="3" id="KW-1185">Reference proteome</keyword>
<dbReference type="EMBL" id="JAVRIC010000002">
    <property type="protein sequence ID" value="MDT0496198.1"/>
    <property type="molecule type" value="Genomic_DNA"/>
</dbReference>
<dbReference type="EC" id="3.1.2.-" evidence="2"/>
<evidence type="ECO:0000259" key="1">
    <source>
        <dbReference type="Pfam" id="PF03061"/>
    </source>
</evidence>
<accession>A0ABU2WF98</accession>
<protein>
    <submittedName>
        <fullName evidence="2">PaaI family thioesterase</fullName>
        <ecNumber evidence="2">3.1.2.-</ecNumber>
    </submittedName>
</protein>
<proteinExistence type="predicted"/>
<evidence type="ECO:0000313" key="2">
    <source>
        <dbReference type="EMBL" id="MDT0496198.1"/>
    </source>
</evidence>
<name>A0ABU2WF98_9GAMM</name>
<dbReference type="SUPFAM" id="SSF54637">
    <property type="entry name" value="Thioesterase/thiol ester dehydrase-isomerase"/>
    <property type="match status" value="1"/>
</dbReference>
<feature type="domain" description="Thioesterase" evidence="1">
    <location>
        <begin position="59"/>
        <end position="130"/>
    </location>
</feature>
<dbReference type="Proteomes" id="UP001254608">
    <property type="component" value="Unassembled WGS sequence"/>
</dbReference>
<dbReference type="Pfam" id="PF03061">
    <property type="entry name" value="4HBT"/>
    <property type="match status" value="1"/>
</dbReference>
<keyword evidence="2" id="KW-0378">Hydrolase</keyword>
<comment type="caution">
    <text evidence="2">The sequence shown here is derived from an EMBL/GenBank/DDBJ whole genome shotgun (WGS) entry which is preliminary data.</text>
</comment>
<dbReference type="GO" id="GO:0016787">
    <property type="term" value="F:hydrolase activity"/>
    <property type="evidence" value="ECO:0007669"/>
    <property type="project" value="UniProtKB-KW"/>
</dbReference>
<reference evidence="2 3" key="1">
    <citation type="submission" date="2023-09" db="EMBL/GenBank/DDBJ databases">
        <authorList>
            <person name="Rey-Velasco X."/>
        </authorList>
    </citation>
    <scope>NUCLEOTIDE SEQUENCE [LARGE SCALE GENOMIC DNA]</scope>
    <source>
        <strain evidence="2 3">W345</strain>
    </source>
</reference>